<feature type="binding site" evidence="5">
    <location>
        <position position="320"/>
    </location>
    <ligand>
        <name>ATP</name>
        <dbReference type="ChEBI" id="CHEBI:30616"/>
    </ligand>
</feature>
<accession>A0ABT3A6T3</accession>
<evidence type="ECO:0000256" key="1">
    <source>
        <dbReference type="ARBA" id="ARBA00009771"/>
    </source>
</evidence>
<comment type="subunit">
    <text evidence="5">A double ring-shaped homohexamer of HslV is capped on each side by a ring-shaped HslU homohexamer. The assembly of the HslU/HslV complex is dependent on binding of ATP.</text>
</comment>
<evidence type="ECO:0000313" key="8">
    <source>
        <dbReference type="EMBL" id="MCV2884308.1"/>
    </source>
</evidence>
<protein>
    <recommendedName>
        <fullName evidence="5">ATP-dependent protease ATPase subunit HslU</fullName>
    </recommendedName>
    <alternativeName>
        <fullName evidence="5">Unfoldase HslU</fullName>
    </alternativeName>
</protein>
<dbReference type="InterPro" id="IPR003959">
    <property type="entry name" value="ATPase_AAA_core"/>
</dbReference>
<dbReference type="HAMAP" id="MF_00249">
    <property type="entry name" value="HslU"/>
    <property type="match status" value="1"/>
</dbReference>
<evidence type="ECO:0000313" key="9">
    <source>
        <dbReference type="Proteomes" id="UP001652504"/>
    </source>
</evidence>
<dbReference type="InterPro" id="IPR003593">
    <property type="entry name" value="AAA+_ATPase"/>
</dbReference>
<dbReference type="GO" id="GO:0016787">
    <property type="term" value="F:hydrolase activity"/>
    <property type="evidence" value="ECO:0007669"/>
    <property type="project" value="UniProtKB-KW"/>
</dbReference>
<dbReference type="RefSeq" id="WP_263711536.1">
    <property type="nucleotide sequence ID" value="NZ_JAOWKX010000003.1"/>
</dbReference>
<evidence type="ECO:0000259" key="7">
    <source>
        <dbReference type="SMART" id="SM01086"/>
    </source>
</evidence>
<dbReference type="Pfam" id="PF00004">
    <property type="entry name" value="AAA"/>
    <property type="match status" value="1"/>
</dbReference>
<keyword evidence="5" id="KW-0963">Cytoplasm</keyword>
<comment type="caution">
    <text evidence="8">The sequence shown here is derived from an EMBL/GenBank/DDBJ whole genome shotgun (WGS) entry which is preliminary data.</text>
</comment>
<keyword evidence="8" id="KW-0378">Hydrolase</keyword>
<dbReference type="InterPro" id="IPR019489">
    <property type="entry name" value="Clp_ATPase_C"/>
</dbReference>
<dbReference type="CDD" id="cd19498">
    <property type="entry name" value="RecA-like_HslU"/>
    <property type="match status" value="1"/>
</dbReference>
<evidence type="ECO:0000256" key="2">
    <source>
        <dbReference type="ARBA" id="ARBA00022741"/>
    </source>
</evidence>
<dbReference type="EMBL" id="JAOWKX010000003">
    <property type="protein sequence ID" value="MCV2884308.1"/>
    <property type="molecule type" value="Genomic_DNA"/>
</dbReference>
<keyword evidence="4 5" id="KW-0143">Chaperone</keyword>
<comment type="similarity">
    <text evidence="1 5">Belongs to the ClpX chaperone family. HslU subfamily.</text>
</comment>
<dbReference type="NCBIfam" id="NF003544">
    <property type="entry name" value="PRK05201.1"/>
    <property type="match status" value="1"/>
</dbReference>
<reference evidence="8 9" key="1">
    <citation type="submission" date="2022-10" db="EMBL/GenBank/DDBJ databases">
        <title>Aestuariibacter sp. AA17 isolated from Montipora capitata coral fragment.</title>
        <authorList>
            <person name="Emsley S.A."/>
            <person name="Pfannmuller K.M."/>
            <person name="Loughran R.M."/>
            <person name="Shlafstein M."/>
            <person name="Papke E."/>
            <person name="Saw J.H."/>
            <person name="Ushijima B."/>
            <person name="Videau P."/>
        </authorList>
    </citation>
    <scope>NUCLEOTIDE SEQUENCE [LARGE SCALE GENOMIC DNA]</scope>
    <source>
        <strain evidence="8 9">AA17</strain>
    </source>
</reference>
<dbReference type="NCBIfam" id="TIGR00390">
    <property type="entry name" value="hslU"/>
    <property type="match status" value="1"/>
</dbReference>
<feature type="binding site" evidence="5">
    <location>
        <position position="392"/>
    </location>
    <ligand>
        <name>ATP</name>
        <dbReference type="ChEBI" id="CHEBI:30616"/>
    </ligand>
</feature>
<dbReference type="SMART" id="SM00382">
    <property type="entry name" value="AAA"/>
    <property type="match status" value="1"/>
</dbReference>
<comment type="subcellular location">
    <subcellularLocation>
        <location evidence="5">Cytoplasm</location>
    </subcellularLocation>
</comment>
<evidence type="ECO:0000256" key="5">
    <source>
        <dbReference type="HAMAP-Rule" id="MF_00249"/>
    </source>
</evidence>
<evidence type="ECO:0000256" key="3">
    <source>
        <dbReference type="ARBA" id="ARBA00022840"/>
    </source>
</evidence>
<feature type="domain" description="Clp ATPase C-terminal" evidence="7">
    <location>
        <begin position="334"/>
        <end position="430"/>
    </location>
</feature>
<name>A0ABT3A6T3_9ALTE</name>
<dbReference type="SUPFAM" id="SSF52540">
    <property type="entry name" value="P-loop containing nucleoside triphosphate hydrolases"/>
    <property type="match status" value="1"/>
</dbReference>
<dbReference type="InterPro" id="IPR004491">
    <property type="entry name" value="HslU"/>
</dbReference>
<feature type="binding site" evidence="5">
    <location>
        <position position="18"/>
    </location>
    <ligand>
        <name>ATP</name>
        <dbReference type="ChEBI" id="CHEBI:30616"/>
    </ligand>
</feature>
<dbReference type="SMART" id="SM01086">
    <property type="entry name" value="ClpB_D2-small"/>
    <property type="match status" value="1"/>
</dbReference>
<gene>
    <name evidence="5 8" type="primary">hslU</name>
    <name evidence="8" type="ORF">OE749_06335</name>
</gene>
<sequence length="442" mass="49779">MSAMTPREIVHELDRHIIGQQDAKRAVSIALRNRWRRMQLEPELRQEVTPKNILMIGPTGVGKTEIARRLAKLANAPFIKVEATKFTEVGYVGKEVETIIRDLADIAVKMTKEQATEKVKYRAEEAAEERILDALLPPPENVWGEKEDVQDKGTRQAFRKKLREGQLDDKEIEIDIALPQVGVEIMAPPGMEEMTNQLQGMFQNLSGSQKKKKKLKIKEAFKLLIEEEAAKLVNQEELKESAIEAVEQNGIVFIDEIDKICKREGTGSADVSREGVQRDLLPLVEGSTVNTKHGMVKTDHILFVASGAFQMSKPSDLIPELQGRLPIRVELSALTTEDFVRILTEPNASLTEQYIALMKTEGVNVAFTEDGIKRIAEAAWQVNERTENIGARRLHTVLERLMEDISFDASEMSGDTVTIDADYVNKHLEMLVDNEDLSRFIL</sequence>
<dbReference type="InterPro" id="IPR027417">
    <property type="entry name" value="P-loop_NTPase"/>
</dbReference>
<dbReference type="Proteomes" id="UP001652504">
    <property type="component" value="Unassembled WGS sequence"/>
</dbReference>
<dbReference type="Gene3D" id="1.10.8.60">
    <property type="match status" value="1"/>
</dbReference>
<evidence type="ECO:0000259" key="6">
    <source>
        <dbReference type="SMART" id="SM00382"/>
    </source>
</evidence>
<dbReference type="Gene3D" id="3.40.50.300">
    <property type="entry name" value="P-loop containing nucleotide triphosphate hydrolases"/>
    <property type="match status" value="2"/>
</dbReference>
<keyword evidence="3 5" id="KW-0067">ATP-binding</keyword>
<comment type="function">
    <text evidence="5">ATPase subunit of a proteasome-like degradation complex; this subunit has chaperone activity. The binding of ATP and its subsequent hydrolysis by HslU are essential for unfolding of protein substrates subsequently hydrolyzed by HslV. HslU recognizes the N-terminal part of its protein substrates and unfolds these before they are guided to HslV for hydrolysis.</text>
</comment>
<dbReference type="PANTHER" id="PTHR48102:SF3">
    <property type="entry name" value="ATP-DEPENDENT PROTEASE ATPASE SUBUNIT HSLU"/>
    <property type="match status" value="1"/>
</dbReference>
<feature type="binding site" evidence="5">
    <location>
        <position position="255"/>
    </location>
    <ligand>
        <name>ATP</name>
        <dbReference type="ChEBI" id="CHEBI:30616"/>
    </ligand>
</feature>
<dbReference type="Pfam" id="PF07724">
    <property type="entry name" value="AAA_2"/>
    <property type="match status" value="1"/>
</dbReference>
<dbReference type="InterPro" id="IPR050052">
    <property type="entry name" value="ATP-dep_Clp_protease_ClpX"/>
</dbReference>
<proteinExistence type="inferred from homology"/>
<evidence type="ECO:0000256" key="4">
    <source>
        <dbReference type="ARBA" id="ARBA00023186"/>
    </source>
</evidence>
<dbReference type="PANTHER" id="PTHR48102">
    <property type="entry name" value="ATP-DEPENDENT CLP PROTEASE ATP-BINDING SUBUNIT CLPX-LIKE, MITOCHONDRIAL-RELATED"/>
    <property type="match status" value="1"/>
</dbReference>
<organism evidence="8 9">
    <name type="scientific">Fluctibacter corallii</name>
    <dbReference type="NCBI Taxonomy" id="2984329"/>
    <lineage>
        <taxon>Bacteria</taxon>
        <taxon>Pseudomonadati</taxon>
        <taxon>Pseudomonadota</taxon>
        <taxon>Gammaproteobacteria</taxon>
        <taxon>Alteromonadales</taxon>
        <taxon>Alteromonadaceae</taxon>
        <taxon>Fluctibacter</taxon>
    </lineage>
</organism>
<keyword evidence="9" id="KW-1185">Reference proteome</keyword>
<keyword evidence="2 5" id="KW-0547">Nucleotide-binding</keyword>
<feature type="binding site" evidence="5">
    <location>
        <begin position="60"/>
        <end position="65"/>
    </location>
    <ligand>
        <name>ATP</name>
        <dbReference type="ChEBI" id="CHEBI:30616"/>
    </ligand>
</feature>
<dbReference type="Gene3D" id="1.10.8.10">
    <property type="entry name" value="DNA helicase RuvA subunit, C-terminal domain"/>
    <property type="match status" value="1"/>
</dbReference>
<feature type="domain" description="AAA+ ATPase" evidence="6">
    <location>
        <begin position="49"/>
        <end position="331"/>
    </location>
</feature>